<reference evidence="8" key="1">
    <citation type="journal article" date="2012" name="PLoS Genet.">
        <title>The genomes of the fungal plant pathogens Cladosporium fulvum and Dothistroma septosporum reveal adaptation to different hosts and lifestyles but also signatures of common ancestry.</title>
        <authorList>
            <person name="de Wit P.J.G.M."/>
            <person name="van der Burgt A."/>
            <person name="Oekmen B."/>
            <person name="Stergiopoulos I."/>
            <person name="Abd-Elsalam K.A."/>
            <person name="Aerts A.L."/>
            <person name="Bahkali A.H."/>
            <person name="Beenen H.G."/>
            <person name="Chettri P."/>
            <person name="Cox M.P."/>
            <person name="Datema E."/>
            <person name="de Vries R.P."/>
            <person name="Dhillon B."/>
            <person name="Ganley A.R."/>
            <person name="Griffiths S.A."/>
            <person name="Guo Y."/>
            <person name="Hamelin R.C."/>
            <person name="Henrissat B."/>
            <person name="Kabir M.S."/>
            <person name="Jashni M.K."/>
            <person name="Kema G."/>
            <person name="Klaubauf S."/>
            <person name="Lapidus A."/>
            <person name="Levasseur A."/>
            <person name="Lindquist E."/>
            <person name="Mehrabi R."/>
            <person name="Ohm R.A."/>
            <person name="Owen T.J."/>
            <person name="Salamov A."/>
            <person name="Schwelm A."/>
            <person name="Schijlen E."/>
            <person name="Sun H."/>
            <person name="van den Burg H.A."/>
            <person name="van Ham R.C.H.J."/>
            <person name="Zhang S."/>
            <person name="Goodwin S.B."/>
            <person name="Grigoriev I.V."/>
            <person name="Collemare J."/>
            <person name="Bradshaw R.E."/>
        </authorList>
    </citation>
    <scope>NUCLEOTIDE SEQUENCE [LARGE SCALE GENOMIC DNA]</scope>
    <source>
        <strain evidence="8">NZE10 / CBS 128990</strain>
    </source>
</reference>
<keyword evidence="1" id="KW-0479">Metal-binding</keyword>
<dbReference type="SMART" id="SM00906">
    <property type="entry name" value="Fungal_trans"/>
    <property type="match status" value="1"/>
</dbReference>
<protein>
    <recommendedName>
        <fullName evidence="6">Zn(2)-C6 fungal-type domain-containing protein</fullName>
    </recommendedName>
</protein>
<dbReference type="CDD" id="cd00067">
    <property type="entry name" value="GAL4"/>
    <property type="match status" value="1"/>
</dbReference>
<dbReference type="PANTHER" id="PTHR47424">
    <property type="entry name" value="REGULATORY PROTEIN GAL4"/>
    <property type="match status" value="1"/>
</dbReference>
<dbReference type="Pfam" id="PF04082">
    <property type="entry name" value="Fungal_trans"/>
    <property type="match status" value="1"/>
</dbReference>
<evidence type="ECO:0000259" key="6">
    <source>
        <dbReference type="PROSITE" id="PS50048"/>
    </source>
</evidence>
<dbReference type="InterPro" id="IPR001138">
    <property type="entry name" value="Zn2Cys6_DnaBD"/>
</dbReference>
<dbReference type="GO" id="GO:0008270">
    <property type="term" value="F:zinc ion binding"/>
    <property type="evidence" value="ECO:0007669"/>
    <property type="project" value="InterPro"/>
</dbReference>
<feature type="compositionally biased region" description="Acidic residues" evidence="5">
    <location>
        <begin position="607"/>
        <end position="621"/>
    </location>
</feature>
<keyword evidence="3" id="KW-0804">Transcription</keyword>
<dbReference type="PANTHER" id="PTHR47424:SF9">
    <property type="entry name" value="TAH-2"/>
    <property type="match status" value="1"/>
</dbReference>
<feature type="region of interest" description="Disordered" evidence="5">
    <location>
        <begin position="1"/>
        <end position="24"/>
    </location>
</feature>
<feature type="region of interest" description="Disordered" evidence="5">
    <location>
        <begin position="605"/>
        <end position="634"/>
    </location>
</feature>
<dbReference type="GO" id="GO:0000981">
    <property type="term" value="F:DNA-binding transcription factor activity, RNA polymerase II-specific"/>
    <property type="evidence" value="ECO:0007669"/>
    <property type="project" value="InterPro"/>
</dbReference>
<keyword evidence="8" id="KW-1185">Reference proteome</keyword>
<dbReference type="OMA" id="RDRIWKS"/>
<dbReference type="SMART" id="SM00066">
    <property type="entry name" value="GAL4"/>
    <property type="match status" value="1"/>
</dbReference>
<dbReference type="HOGENOM" id="CLU_010170_0_0_1"/>
<evidence type="ECO:0000256" key="4">
    <source>
        <dbReference type="ARBA" id="ARBA00023242"/>
    </source>
</evidence>
<evidence type="ECO:0000313" key="8">
    <source>
        <dbReference type="Proteomes" id="UP000016933"/>
    </source>
</evidence>
<feature type="compositionally biased region" description="Pro residues" evidence="5">
    <location>
        <begin position="1"/>
        <end position="12"/>
    </location>
</feature>
<dbReference type="STRING" id="675120.M2Y517"/>
<keyword evidence="4" id="KW-0539">Nucleus</keyword>
<dbReference type="Pfam" id="PF00172">
    <property type="entry name" value="Zn_clus"/>
    <property type="match status" value="1"/>
</dbReference>
<dbReference type="PROSITE" id="PS00463">
    <property type="entry name" value="ZN2_CY6_FUNGAL_1"/>
    <property type="match status" value="1"/>
</dbReference>
<name>M2Y517_DOTSN</name>
<evidence type="ECO:0000256" key="5">
    <source>
        <dbReference type="SAM" id="MobiDB-lite"/>
    </source>
</evidence>
<dbReference type="SUPFAM" id="SSF57701">
    <property type="entry name" value="Zn2/Cys6 DNA-binding domain"/>
    <property type="match status" value="1"/>
</dbReference>
<dbReference type="InterPro" id="IPR036864">
    <property type="entry name" value="Zn2-C6_fun-type_DNA-bd_sf"/>
</dbReference>
<proteinExistence type="predicted"/>
<gene>
    <name evidence="7" type="ORF">DOTSEDRAFT_174156</name>
</gene>
<evidence type="ECO:0000313" key="7">
    <source>
        <dbReference type="EMBL" id="EME43349.1"/>
    </source>
</evidence>
<dbReference type="InterPro" id="IPR051127">
    <property type="entry name" value="Fungal_SecMet_Regulators"/>
</dbReference>
<reference evidence="7 8" key="2">
    <citation type="journal article" date="2012" name="PLoS Pathog.">
        <title>Diverse lifestyles and strategies of plant pathogenesis encoded in the genomes of eighteen Dothideomycetes fungi.</title>
        <authorList>
            <person name="Ohm R.A."/>
            <person name="Feau N."/>
            <person name="Henrissat B."/>
            <person name="Schoch C.L."/>
            <person name="Horwitz B.A."/>
            <person name="Barry K.W."/>
            <person name="Condon B.J."/>
            <person name="Copeland A.C."/>
            <person name="Dhillon B."/>
            <person name="Glaser F."/>
            <person name="Hesse C.N."/>
            <person name="Kosti I."/>
            <person name="LaButti K."/>
            <person name="Lindquist E.A."/>
            <person name="Lucas S."/>
            <person name="Salamov A.A."/>
            <person name="Bradshaw R.E."/>
            <person name="Ciuffetti L."/>
            <person name="Hamelin R.C."/>
            <person name="Kema G.H.J."/>
            <person name="Lawrence C."/>
            <person name="Scott J.A."/>
            <person name="Spatafora J.W."/>
            <person name="Turgeon B.G."/>
            <person name="de Wit P.J.G.M."/>
            <person name="Zhong S."/>
            <person name="Goodwin S.B."/>
            <person name="Grigoriev I.V."/>
        </authorList>
    </citation>
    <scope>NUCLEOTIDE SEQUENCE [LARGE SCALE GENOMIC DNA]</scope>
    <source>
        <strain evidence="8">NZE10 / CBS 128990</strain>
    </source>
</reference>
<dbReference type="PROSITE" id="PS50048">
    <property type="entry name" value="ZN2_CY6_FUNGAL_2"/>
    <property type="match status" value="1"/>
</dbReference>
<keyword evidence="2" id="KW-0805">Transcription regulation</keyword>
<dbReference type="GO" id="GO:0006351">
    <property type="term" value="P:DNA-templated transcription"/>
    <property type="evidence" value="ECO:0007669"/>
    <property type="project" value="InterPro"/>
</dbReference>
<dbReference type="GO" id="GO:0000435">
    <property type="term" value="P:positive regulation of transcription from RNA polymerase II promoter by galactose"/>
    <property type="evidence" value="ECO:0007669"/>
    <property type="project" value="TreeGrafter"/>
</dbReference>
<sequence>MDSPPCPLPPPSQLQSPRPAKRRRVDRVTAACDFCRQRKAKCDGRSPCGYCQRKKRPHTCTFSAPDRPSTPQLPRARQRSGPTSLRQRLQGDDEIAHVGPSLSPAVSRDDHREDTDVPLEARLLRDAQGKVIFIGDCAPLSFLQTVRHLIASEVDPTGASNQLSRDSVVEVAALRAPAAAPTGVPHILPLEVHNLVTSYSVATCGLVNLFEKSQLEAELTSWATGDRGTAAAATRAVYHLVAAIGSQETNEGKADAWHCHAKDLLLENLTSSMSVATVQGFALLAIYMLRAFQPNGAYLYFSLAARTSYAIGLHRTEVNASTAMPGERDRIWKSLRVVDMLISNMLGRPPSTSDVDCTVKYSMQEAVGENAHMLLDANVQIFMIIERVVVEVYSRKRISLRIANFVSHQLKGWAGRWIRRLTAVVDASTVASAEQETIVGACQTLSSYYYSIMLLTRPFLVYELYEHLGATLRGQSSRADNQLKRKFADAALDAAAAFVDVLHRVLATGRMPHRMPLIVSWLFNASLVLAMGIVGRSGLALEENCNTSIQCLDYFASIDPHAQQYATTVRAILTTTVNHVHNREKHFQLQRKQASSELFGLLSKDIDETDGPSEPTEETTDDPPGSSEAQRQSCADAPLDGAWTYYDADFFALPWLDENDQGLQDFLQPGRQTLDGSMADLPLFPMYDHMAGSFG</sequence>
<dbReference type="GO" id="GO:0000978">
    <property type="term" value="F:RNA polymerase II cis-regulatory region sequence-specific DNA binding"/>
    <property type="evidence" value="ECO:0007669"/>
    <property type="project" value="TreeGrafter"/>
</dbReference>
<dbReference type="InterPro" id="IPR007219">
    <property type="entry name" value="XnlR_reg_dom"/>
</dbReference>
<dbReference type="EMBL" id="KB446540">
    <property type="protein sequence ID" value="EME43349.1"/>
    <property type="molecule type" value="Genomic_DNA"/>
</dbReference>
<dbReference type="GO" id="GO:0005634">
    <property type="term" value="C:nucleus"/>
    <property type="evidence" value="ECO:0007669"/>
    <property type="project" value="TreeGrafter"/>
</dbReference>
<feature type="domain" description="Zn(2)-C6 fungal-type" evidence="6">
    <location>
        <begin position="31"/>
        <end position="62"/>
    </location>
</feature>
<accession>M2Y517</accession>
<dbReference type="Gene3D" id="4.10.240.10">
    <property type="entry name" value="Zn(2)-C6 fungal-type DNA-binding domain"/>
    <property type="match status" value="1"/>
</dbReference>
<organism evidence="7 8">
    <name type="scientific">Dothistroma septosporum (strain NZE10 / CBS 128990)</name>
    <name type="common">Red band needle blight fungus</name>
    <name type="synonym">Mycosphaerella pini</name>
    <dbReference type="NCBI Taxonomy" id="675120"/>
    <lineage>
        <taxon>Eukaryota</taxon>
        <taxon>Fungi</taxon>
        <taxon>Dikarya</taxon>
        <taxon>Ascomycota</taxon>
        <taxon>Pezizomycotina</taxon>
        <taxon>Dothideomycetes</taxon>
        <taxon>Dothideomycetidae</taxon>
        <taxon>Mycosphaerellales</taxon>
        <taxon>Mycosphaerellaceae</taxon>
        <taxon>Dothistroma</taxon>
    </lineage>
</organism>
<evidence type="ECO:0000256" key="3">
    <source>
        <dbReference type="ARBA" id="ARBA00023163"/>
    </source>
</evidence>
<dbReference type="OrthoDB" id="47007at2759"/>
<evidence type="ECO:0000256" key="2">
    <source>
        <dbReference type="ARBA" id="ARBA00023015"/>
    </source>
</evidence>
<feature type="region of interest" description="Disordered" evidence="5">
    <location>
        <begin position="56"/>
        <end position="112"/>
    </location>
</feature>
<dbReference type="CDD" id="cd12148">
    <property type="entry name" value="fungal_TF_MHR"/>
    <property type="match status" value="1"/>
</dbReference>
<dbReference type="eggNOG" id="ENOG502QVYJ">
    <property type="taxonomic scope" value="Eukaryota"/>
</dbReference>
<evidence type="ECO:0000256" key="1">
    <source>
        <dbReference type="ARBA" id="ARBA00022723"/>
    </source>
</evidence>
<dbReference type="AlphaFoldDB" id="M2Y517"/>
<dbReference type="Proteomes" id="UP000016933">
    <property type="component" value="Unassembled WGS sequence"/>
</dbReference>